<keyword evidence="6" id="KW-1185">Reference proteome</keyword>
<organism evidence="5 6">
    <name type="scientific">Pseudogemmobacter humi</name>
    <dbReference type="NCBI Taxonomy" id="2483812"/>
    <lineage>
        <taxon>Bacteria</taxon>
        <taxon>Pseudomonadati</taxon>
        <taxon>Pseudomonadota</taxon>
        <taxon>Alphaproteobacteria</taxon>
        <taxon>Rhodobacterales</taxon>
        <taxon>Paracoccaceae</taxon>
        <taxon>Pseudogemmobacter</taxon>
    </lineage>
</organism>
<evidence type="ECO:0000313" key="6">
    <source>
        <dbReference type="Proteomes" id="UP000277498"/>
    </source>
</evidence>
<evidence type="ECO:0000256" key="2">
    <source>
        <dbReference type="ARBA" id="ARBA00022741"/>
    </source>
</evidence>
<dbReference type="CDD" id="cd03219">
    <property type="entry name" value="ABC_Mj1267_LivG_branched"/>
    <property type="match status" value="1"/>
</dbReference>
<dbReference type="GO" id="GO:0005524">
    <property type="term" value="F:ATP binding"/>
    <property type="evidence" value="ECO:0007669"/>
    <property type="project" value="UniProtKB-KW"/>
</dbReference>
<evidence type="ECO:0000256" key="3">
    <source>
        <dbReference type="ARBA" id="ARBA00022840"/>
    </source>
</evidence>
<evidence type="ECO:0000313" key="5">
    <source>
        <dbReference type="EMBL" id="VDC24987.1"/>
    </source>
</evidence>
<dbReference type="OrthoDB" id="9806149at2"/>
<dbReference type="SUPFAM" id="SSF52540">
    <property type="entry name" value="P-loop containing nucleoside triphosphate hydrolases"/>
    <property type="match status" value="1"/>
</dbReference>
<dbReference type="RefSeq" id="WP_124085769.1">
    <property type="nucleotide sequence ID" value="NZ_UXAW01000051.1"/>
</dbReference>
<keyword evidence="1" id="KW-0813">Transport</keyword>
<sequence length="251" mass="26789">MLEVRNVSLYYGGICAVNDMSLEVAEGEIVGLIGTNGAGKTSLFNVITGFARASSGTVRFLGRDVTGYSGPRIAQAGMLRTFQTPVGFPKMTVMENMLVFSRADAAARPSIFRGASPARAVLEEAMEFLAIFGLAARAGDWVQDLAAPELKMLEFARAMMAHPKMLLLDEPAAGVNPALQGNLIEHIGALRRRGVTFLVVDHNLRFIRDICDRAYAMADGRLIASGPTGDVLNNPDVIRLYLGGGAGEEAA</sequence>
<dbReference type="EMBL" id="UXAW01000051">
    <property type="protein sequence ID" value="VDC24987.1"/>
    <property type="molecule type" value="Genomic_DNA"/>
</dbReference>
<name>A0A3P5X9A6_9RHOB</name>
<dbReference type="InterPro" id="IPR003439">
    <property type="entry name" value="ABC_transporter-like_ATP-bd"/>
</dbReference>
<dbReference type="PANTHER" id="PTHR45772:SF9">
    <property type="entry name" value="CONSERVED COMPONENT OF ABC TRANSPORTER FOR NATURAL AMINO ACIDS"/>
    <property type="match status" value="1"/>
</dbReference>
<dbReference type="SMART" id="SM00382">
    <property type="entry name" value="AAA"/>
    <property type="match status" value="1"/>
</dbReference>
<dbReference type="Proteomes" id="UP000277498">
    <property type="component" value="Unassembled WGS sequence"/>
</dbReference>
<evidence type="ECO:0000256" key="1">
    <source>
        <dbReference type="ARBA" id="ARBA00022448"/>
    </source>
</evidence>
<gene>
    <name evidence="5" type="primary">lptB_5</name>
    <name evidence="5" type="ORF">XINFAN_01352</name>
</gene>
<feature type="domain" description="ABC transporter" evidence="4">
    <location>
        <begin position="2"/>
        <end position="244"/>
    </location>
</feature>
<keyword evidence="2" id="KW-0547">Nucleotide-binding</keyword>
<dbReference type="EC" id="3.6.3.-" evidence="5"/>
<proteinExistence type="predicted"/>
<dbReference type="PANTHER" id="PTHR45772">
    <property type="entry name" value="CONSERVED COMPONENT OF ABC TRANSPORTER FOR NATURAL AMINO ACIDS-RELATED"/>
    <property type="match status" value="1"/>
</dbReference>
<keyword evidence="5" id="KW-0378">Hydrolase</keyword>
<protein>
    <submittedName>
        <fullName evidence="5">Lipopolysaccharide export system ATP-binding protein LptB</fullName>
        <ecNumber evidence="5">3.6.3.-</ecNumber>
    </submittedName>
</protein>
<reference evidence="5 6" key="1">
    <citation type="submission" date="2018-11" db="EMBL/GenBank/DDBJ databases">
        <authorList>
            <person name="Criscuolo A."/>
        </authorList>
    </citation>
    <scope>NUCLEOTIDE SEQUENCE [LARGE SCALE GENOMIC DNA]</scope>
    <source>
        <strain evidence="5">ACIP111625</strain>
    </source>
</reference>
<dbReference type="GO" id="GO:0016887">
    <property type="term" value="F:ATP hydrolysis activity"/>
    <property type="evidence" value="ECO:0007669"/>
    <property type="project" value="InterPro"/>
</dbReference>
<dbReference type="InterPro" id="IPR003593">
    <property type="entry name" value="AAA+_ATPase"/>
</dbReference>
<keyword evidence="3 5" id="KW-0067">ATP-binding</keyword>
<dbReference type="AlphaFoldDB" id="A0A3P5X9A6"/>
<dbReference type="InterPro" id="IPR032823">
    <property type="entry name" value="BCA_ABC_TP_C"/>
</dbReference>
<dbReference type="Pfam" id="PF12399">
    <property type="entry name" value="BCA_ABC_TP_C"/>
    <property type="match status" value="1"/>
</dbReference>
<accession>A0A3P5X9A6</accession>
<dbReference type="GO" id="GO:0005886">
    <property type="term" value="C:plasma membrane"/>
    <property type="evidence" value="ECO:0007669"/>
    <property type="project" value="TreeGrafter"/>
</dbReference>
<dbReference type="InterPro" id="IPR051120">
    <property type="entry name" value="ABC_AA/LPS_Transport"/>
</dbReference>
<evidence type="ECO:0000259" key="4">
    <source>
        <dbReference type="PROSITE" id="PS50893"/>
    </source>
</evidence>
<dbReference type="PROSITE" id="PS50893">
    <property type="entry name" value="ABC_TRANSPORTER_2"/>
    <property type="match status" value="1"/>
</dbReference>
<dbReference type="Pfam" id="PF00005">
    <property type="entry name" value="ABC_tran"/>
    <property type="match status" value="1"/>
</dbReference>
<dbReference type="Gene3D" id="3.40.50.300">
    <property type="entry name" value="P-loop containing nucleotide triphosphate hydrolases"/>
    <property type="match status" value="1"/>
</dbReference>
<dbReference type="InterPro" id="IPR027417">
    <property type="entry name" value="P-loop_NTPase"/>
</dbReference>